<dbReference type="EMBL" id="OZ038524">
    <property type="protein sequence ID" value="CAL2082740.1"/>
    <property type="molecule type" value="Genomic_DNA"/>
</dbReference>
<gene>
    <name evidence="1" type="ORF">TD3509T_1406</name>
</gene>
<sequence length="144" mass="16842">MEFEKLIGKDFEKIKSDFKSYKIENNDFELELEEGFEKEFYINAEDESFEMILTKNKIIHTIFIYPNESGEFSFADYNINMGKTEIRKRFGNPNKKGGPMSNSIIGVSGGFDRFDREISYHFEYADENQTKLKKITLMSLNVAP</sequence>
<name>A0ABM9NXB1_9FLAO</name>
<evidence type="ECO:0008006" key="3">
    <source>
        <dbReference type="Google" id="ProtNLM"/>
    </source>
</evidence>
<keyword evidence="2" id="KW-1185">Reference proteome</keyword>
<dbReference type="Proteomes" id="UP001497514">
    <property type="component" value="Chromosome"/>
</dbReference>
<accession>A0ABM9NXB1</accession>
<evidence type="ECO:0000313" key="1">
    <source>
        <dbReference type="EMBL" id="CAL2082740.1"/>
    </source>
</evidence>
<organism evidence="1 2">
    <name type="scientific">Tenacibaculum dicentrarchi</name>
    <dbReference type="NCBI Taxonomy" id="669041"/>
    <lineage>
        <taxon>Bacteria</taxon>
        <taxon>Pseudomonadati</taxon>
        <taxon>Bacteroidota</taxon>
        <taxon>Flavobacteriia</taxon>
        <taxon>Flavobacteriales</taxon>
        <taxon>Flavobacteriaceae</taxon>
        <taxon>Tenacibaculum</taxon>
    </lineage>
</organism>
<proteinExistence type="predicted"/>
<evidence type="ECO:0000313" key="2">
    <source>
        <dbReference type="Proteomes" id="UP001497514"/>
    </source>
</evidence>
<protein>
    <recommendedName>
        <fullName evidence="3">DUF1934 domain-containing protein</fullName>
    </recommendedName>
</protein>
<dbReference type="RefSeq" id="WP_101902727.1">
    <property type="nucleotide sequence ID" value="NZ_OZ038524.1"/>
</dbReference>
<reference evidence="1 2" key="1">
    <citation type="submission" date="2024-05" db="EMBL/GenBank/DDBJ databases">
        <authorList>
            <person name="Duchaud E."/>
        </authorList>
    </citation>
    <scope>NUCLEOTIDE SEQUENCE [LARGE SCALE GENOMIC DNA]</scope>
    <source>
        <strain evidence="1">Ena-SAMPLE-TAB-13-05-2024-13:56:06:370-140309</strain>
    </source>
</reference>